<dbReference type="InterPro" id="IPR036097">
    <property type="entry name" value="HisK_dim/P_sf"/>
</dbReference>
<dbReference type="Pfam" id="PF02518">
    <property type="entry name" value="HATPase_c"/>
    <property type="match status" value="1"/>
</dbReference>
<keyword evidence="10" id="KW-0472">Membrane</keyword>
<dbReference type="PANTHER" id="PTHR42878:SF7">
    <property type="entry name" value="SENSOR HISTIDINE KINASE GLRK"/>
    <property type="match status" value="1"/>
</dbReference>
<evidence type="ECO:0000256" key="7">
    <source>
        <dbReference type="ARBA" id="ARBA00022840"/>
    </source>
</evidence>
<keyword evidence="3" id="KW-0597">Phosphoprotein</keyword>
<evidence type="ECO:0000256" key="5">
    <source>
        <dbReference type="ARBA" id="ARBA00022741"/>
    </source>
</evidence>
<dbReference type="EC" id="2.7.13.3" evidence="2"/>
<keyword evidence="14" id="KW-1185">Reference proteome</keyword>
<evidence type="ECO:0000256" key="1">
    <source>
        <dbReference type="ARBA" id="ARBA00000085"/>
    </source>
</evidence>
<dbReference type="Gene3D" id="1.10.287.130">
    <property type="match status" value="1"/>
</dbReference>
<dbReference type="InterPro" id="IPR011990">
    <property type="entry name" value="TPR-like_helical_dom_sf"/>
</dbReference>
<protein>
    <recommendedName>
        <fullName evidence="2">histidine kinase</fullName>
        <ecNumber evidence="2">2.7.13.3</ecNumber>
    </recommendedName>
</protein>
<dbReference type="Gene3D" id="1.25.40.10">
    <property type="entry name" value="Tetratricopeptide repeat domain"/>
    <property type="match status" value="2"/>
</dbReference>
<dbReference type="Proteomes" id="UP000660024">
    <property type="component" value="Unassembled WGS sequence"/>
</dbReference>
<dbReference type="Pfam" id="PF13181">
    <property type="entry name" value="TPR_8"/>
    <property type="match status" value="1"/>
</dbReference>
<dbReference type="SUPFAM" id="SSF47384">
    <property type="entry name" value="Homodimeric domain of signal transducing histidine kinase"/>
    <property type="match status" value="1"/>
</dbReference>
<accession>A0ABS1BI97</accession>
<evidence type="ECO:0000256" key="10">
    <source>
        <dbReference type="SAM" id="Phobius"/>
    </source>
</evidence>
<evidence type="ECO:0000256" key="3">
    <source>
        <dbReference type="ARBA" id="ARBA00022553"/>
    </source>
</evidence>
<dbReference type="InterPro" id="IPR003594">
    <property type="entry name" value="HATPase_dom"/>
</dbReference>
<evidence type="ECO:0000256" key="8">
    <source>
        <dbReference type="ARBA" id="ARBA00023012"/>
    </source>
</evidence>
<keyword evidence="4" id="KW-0808">Transferase</keyword>
<dbReference type="SMART" id="SM00387">
    <property type="entry name" value="HATPase_c"/>
    <property type="match status" value="1"/>
</dbReference>
<dbReference type="PROSITE" id="PS50005">
    <property type="entry name" value="TPR"/>
    <property type="match status" value="1"/>
</dbReference>
<dbReference type="InterPro" id="IPR036890">
    <property type="entry name" value="HATPase_C_sf"/>
</dbReference>
<evidence type="ECO:0000256" key="4">
    <source>
        <dbReference type="ARBA" id="ARBA00022679"/>
    </source>
</evidence>
<evidence type="ECO:0000259" key="12">
    <source>
        <dbReference type="PROSITE" id="PS50109"/>
    </source>
</evidence>
<sequence length="638" mass="72823">MLKLLLATVLSLLFLGSNDQDLESKKVSFDTVTVVFNRLQSKKPSDALVDRLNNLAEDVLDKDYIQSLSISKKSLAIAENLGYLKGQAEALHIIGSSFNASENYTIALEQLDRAASIAKSINDRLLFAKINNTRGLLFINIGYFNDALTVLKQSLVELKQIDPNHPFIGAVLHNLGYLYLNKNNNVLAIQFFDQAINHNSQNINWLAQNYFERAVANKNLSNYDQAKSDAITAIRLSEKAGNFALTVQNLNLLGTISLNFDEYKKADQLLDKALELSFQHQLFKERLLIYKSLSRLNEKSQNYKAGFNIEKSYNKLYDSLFNKERYKQLDEFRVYYGAKQKQNENIALKKANLNKEIKIQNKNYFILAFVFILLLTVYLLWLFFKRGKRMDNYNHLLTKQNEEINLQKKKLEELSQWKSKFFSIISHDLRGPILSLKGMLSLYNDKLLSDDDLKLFMAELNKNFVTTSNLMDNLLMWSKSQMQGQKLAKQEIDVSKITDENLDVLKLKIDDKNLQVEKEITDSYAYADEESISIVIRNLLANAIKFSNIGGVITISSHKESDKLIVCVKDNGLGMSVGQISMVLKHTFYTTEGTKNEKGSGLGVLLCEEFVRKNGGRFWVESEMGLGSSFYFSLPLKK</sequence>
<comment type="caution">
    <text evidence="13">The sequence shown here is derived from an EMBL/GenBank/DDBJ whole genome shotgun (WGS) entry which is preliminary data.</text>
</comment>
<dbReference type="SMART" id="SM00388">
    <property type="entry name" value="HisKA"/>
    <property type="match status" value="1"/>
</dbReference>
<feature type="chain" id="PRO_5047328622" description="histidine kinase" evidence="11">
    <location>
        <begin position="20"/>
        <end position="638"/>
    </location>
</feature>
<dbReference type="InterPro" id="IPR005467">
    <property type="entry name" value="His_kinase_dom"/>
</dbReference>
<dbReference type="InterPro" id="IPR050351">
    <property type="entry name" value="BphY/WalK/GraS-like"/>
</dbReference>
<evidence type="ECO:0000256" key="9">
    <source>
        <dbReference type="PROSITE-ProRule" id="PRU00339"/>
    </source>
</evidence>
<dbReference type="InterPro" id="IPR019734">
    <property type="entry name" value="TPR_rpt"/>
</dbReference>
<evidence type="ECO:0000313" key="13">
    <source>
        <dbReference type="EMBL" id="MBK0382568.1"/>
    </source>
</evidence>
<dbReference type="CDD" id="cd00082">
    <property type="entry name" value="HisKA"/>
    <property type="match status" value="1"/>
</dbReference>
<keyword evidence="7" id="KW-0067">ATP-binding</keyword>
<dbReference type="RefSeq" id="WP_200585347.1">
    <property type="nucleotide sequence ID" value="NZ_JAEHFY010000007.1"/>
</dbReference>
<dbReference type="PRINTS" id="PR00344">
    <property type="entry name" value="BCTRLSENSOR"/>
</dbReference>
<dbReference type="GO" id="GO:0016301">
    <property type="term" value="F:kinase activity"/>
    <property type="evidence" value="ECO:0007669"/>
    <property type="project" value="UniProtKB-KW"/>
</dbReference>
<feature type="signal peptide" evidence="11">
    <location>
        <begin position="1"/>
        <end position="19"/>
    </location>
</feature>
<comment type="catalytic activity">
    <reaction evidence="1">
        <text>ATP + protein L-histidine = ADP + protein N-phospho-L-histidine.</text>
        <dbReference type="EC" id="2.7.13.3"/>
    </reaction>
</comment>
<dbReference type="InterPro" id="IPR004358">
    <property type="entry name" value="Sig_transdc_His_kin-like_C"/>
</dbReference>
<keyword evidence="5" id="KW-0547">Nucleotide-binding</keyword>
<name>A0ABS1BI97_9SPHI</name>
<dbReference type="Gene3D" id="3.30.565.10">
    <property type="entry name" value="Histidine kinase-like ATPase, C-terminal domain"/>
    <property type="match status" value="1"/>
</dbReference>
<dbReference type="PROSITE" id="PS50109">
    <property type="entry name" value="HIS_KIN"/>
    <property type="match status" value="1"/>
</dbReference>
<evidence type="ECO:0000313" key="14">
    <source>
        <dbReference type="Proteomes" id="UP000660024"/>
    </source>
</evidence>
<keyword evidence="6 13" id="KW-0418">Kinase</keyword>
<evidence type="ECO:0000256" key="2">
    <source>
        <dbReference type="ARBA" id="ARBA00012438"/>
    </source>
</evidence>
<keyword evidence="10" id="KW-1133">Transmembrane helix</keyword>
<reference evidence="13 14" key="1">
    <citation type="submission" date="2020-12" db="EMBL/GenBank/DDBJ databases">
        <title>Bacterial novel species Pedobacter sp. SD-b isolated from soil.</title>
        <authorList>
            <person name="Jung H.-Y."/>
        </authorList>
    </citation>
    <scope>NUCLEOTIDE SEQUENCE [LARGE SCALE GENOMIC DNA]</scope>
    <source>
        <strain evidence="13 14">SD-b</strain>
    </source>
</reference>
<evidence type="ECO:0000256" key="11">
    <source>
        <dbReference type="SAM" id="SignalP"/>
    </source>
</evidence>
<dbReference type="EMBL" id="JAEHFY010000007">
    <property type="protein sequence ID" value="MBK0382568.1"/>
    <property type="molecule type" value="Genomic_DNA"/>
</dbReference>
<dbReference type="SUPFAM" id="SSF48452">
    <property type="entry name" value="TPR-like"/>
    <property type="match status" value="2"/>
</dbReference>
<keyword evidence="8" id="KW-0902">Two-component regulatory system</keyword>
<feature type="repeat" description="TPR" evidence="9">
    <location>
        <begin position="169"/>
        <end position="202"/>
    </location>
</feature>
<keyword evidence="10" id="KW-0812">Transmembrane</keyword>
<gene>
    <name evidence="13" type="ORF">I5M32_06295</name>
</gene>
<dbReference type="CDD" id="cd00075">
    <property type="entry name" value="HATPase"/>
    <property type="match status" value="1"/>
</dbReference>
<organism evidence="13 14">
    <name type="scientific">Pedobacter segetis</name>
    <dbReference type="NCBI Taxonomy" id="2793069"/>
    <lineage>
        <taxon>Bacteria</taxon>
        <taxon>Pseudomonadati</taxon>
        <taxon>Bacteroidota</taxon>
        <taxon>Sphingobacteriia</taxon>
        <taxon>Sphingobacteriales</taxon>
        <taxon>Sphingobacteriaceae</taxon>
        <taxon>Pedobacter</taxon>
    </lineage>
</organism>
<dbReference type="InterPro" id="IPR003661">
    <property type="entry name" value="HisK_dim/P_dom"/>
</dbReference>
<keyword evidence="9" id="KW-0802">TPR repeat</keyword>
<feature type="domain" description="Histidine kinase" evidence="12">
    <location>
        <begin position="424"/>
        <end position="638"/>
    </location>
</feature>
<dbReference type="SUPFAM" id="SSF55874">
    <property type="entry name" value="ATPase domain of HSP90 chaperone/DNA topoisomerase II/histidine kinase"/>
    <property type="match status" value="1"/>
</dbReference>
<keyword evidence="11" id="KW-0732">Signal</keyword>
<proteinExistence type="predicted"/>
<dbReference type="SMART" id="SM00028">
    <property type="entry name" value="TPR"/>
    <property type="match status" value="4"/>
</dbReference>
<dbReference type="PANTHER" id="PTHR42878">
    <property type="entry name" value="TWO-COMPONENT HISTIDINE KINASE"/>
    <property type="match status" value="1"/>
</dbReference>
<feature type="transmembrane region" description="Helical" evidence="10">
    <location>
        <begin position="364"/>
        <end position="384"/>
    </location>
</feature>
<evidence type="ECO:0000256" key="6">
    <source>
        <dbReference type="ARBA" id="ARBA00022777"/>
    </source>
</evidence>